<keyword evidence="6" id="KW-0732">Signal</keyword>
<dbReference type="PANTHER" id="PTHR45948">
    <property type="entry name" value="DUAL SPECIFICITY PROTEIN PHOSPHATASE DDB_G0269404-RELATED"/>
    <property type="match status" value="1"/>
</dbReference>
<dbReference type="AlphaFoldDB" id="A0A9D4P239"/>
<dbReference type="InterPro" id="IPR000340">
    <property type="entry name" value="Dual-sp_phosphatase_cat-dom"/>
</dbReference>
<proteinExistence type="inferred from homology"/>
<dbReference type="InterPro" id="IPR020422">
    <property type="entry name" value="TYR_PHOSPHATASE_DUAL_dom"/>
</dbReference>
<comment type="similarity">
    <text evidence="1">Belongs to the protein-tyrosine phosphatase family. Non-receptor class dual specificity subfamily.</text>
</comment>
<dbReference type="EMBL" id="SDOV01000004">
    <property type="protein sequence ID" value="KAH7642207.1"/>
    <property type="molecule type" value="Genomic_DNA"/>
</dbReference>
<dbReference type="InterPro" id="IPR000387">
    <property type="entry name" value="Tyr_Pase_dom"/>
</dbReference>
<evidence type="ECO:0000259" key="8">
    <source>
        <dbReference type="PROSITE" id="PS50056"/>
    </source>
</evidence>
<dbReference type="PANTHER" id="PTHR45948:SF2">
    <property type="entry name" value="DUAL SPECIFICITY PROTEIN PHOSPHATASE"/>
    <property type="match status" value="1"/>
</dbReference>
<feature type="domain" description="Tyrosine-protein phosphatase" evidence="7">
    <location>
        <begin position="35"/>
        <end position="178"/>
    </location>
</feature>
<gene>
    <name evidence="9" type="ORF">HUG17_5252</name>
</gene>
<comment type="caution">
    <text evidence="9">The sequence shown here is derived from an EMBL/GenBank/DDBJ whole genome shotgun (WGS) entry which is preliminary data.</text>
</comment>
<dbReference type="GO" id="GO:0004722">
    <property type="term" value="F:protein serine/threonine phosphatase activity"/>
    <property type="evidence" value="ECO:0007669"/>
    <property type="project" value="UniProtKB-EC"/>
</dbReference>
<evidence type="ECO:0000256" key="2">
    <source>
        <dbReference type="ARBA" id="ARBA00022801"/>
    </source>
</evidence>
<feature type="signal peptide" evidence="6">
    <location>
        <begin position="1"/>
        <end position="15"/>
    </location>
</feature>
<feature type="chain" id="PRO_5038406042" evidence="6">
    <location>
        <begin position="16"/>
        <end position="224"/>
    </location>
</feature>
<evidence type="ECO:0000313" key="9">
    <source>
        <dbReference type="EMBL" id="KAH7642207.1"/>
    </source>
</evidence>
<evidence type="ECO:0000256" key="3">
    <source>
        <dbReference type="ARBA" id="ARBA00022912"/>
    </source>
</evidence>
<name>A0A9D4P239_DERFA</name>
<dbReference type="GO" id="GO:0004725">
    <property type="term" value="F:protein tyrosine phosphatase activity"/>
    <property type="evidence" value="ECO:0007669"/>
    <property type="project" value="TreeGrafter"/>
</dbReference>
<accession>A0A9D4P239</accession>
<dbReference type="Gene3D" id="3.90.190.10">
    <property type="entry name" value="Protein tyrosine phosphatase superfamily"/>
    <property type="match status" value="1"/>
</dbReference>
<dbReference type="GO" id="GO:0005829">
    <property type="term" value="C:cytosol"/>
    <property type="evidence" value="ECO:0007669"/>
    <property type="project" value="TreeGrafter"/>
</dbReference>
<organism evidence="9">
    <name type="scientific">Dermatophagoides farinae</name>
    <name type="common">American house dust mite</name>
    <dbReference type="NCBI Taxonomy" id="6954"/>
    <lineage>
        <taxon>Eukaryota</taxon>
        <taxon>Metazoa</taxon>
        <taxon>Ecdysozoa</taxon>
        <taxon>Arthropoda</taxon>
        <taxon>Chelicerata</taxon>
        <taxon>Arachnida</taxon>
        <taxon>Acari</taxon>
        <taxon>Acariformes</taxon>
        <taxon>Sarcoptiformes</taxon>
        <taxon>Astigmata</taxon>
        <taxon>Psoroptidia</taxon>
        <taxon>Analgoidea</taxon>
        <taxon>Pyroglyphidae</taxon>
        <taxon>Dermatophagoidinae</taxon>
        <taxon>Dermatophagoides</taxon>
    </lineage>
</organism>
<dbReference type="InterPro" id="IPR029021">
    <property type="entry name" value="Prot-tyrosine_phosphatase-like"/>
</dbReference>
<evidence type="ECO:0000256" key="4">
    <source>
        <dbReference type="ARBA" id="ARBA00047761"/>
    </source>
</evidence>
<comment type="catalytic activity">
    <reaction evidence="4">
        <text>O-phospho-L-seryl-[protein] + H2O = L-seryl-[protein] + phosphate</text>
        <dbReference type="Rhea" id="RHEA:20629"/>
        <dbReference type="Rhea" id="RHEA-COMP:9863"/>
        <dbReference type="Rhea" id="RHEA-COMP:11604"/>
        <dbReference type="ChEBI" id="CHEBI:15377"/>
        <dbReference type="ChEBI" id="CHEBI:29999"/>
        <dbReference type="ChEBI" id="CHEBI:43474"/>
        <dbReference type="ChEBI" id="CHEBI:83421"/>
        <dbReference type="EC" id="3.1.3.16"/>
    </reaction>
</comment>
<dbReference type="PROSITE" id="PS50054">
    <property type="entry name" value="TYR_PHOSPHATASE_DUAL"/>
    <property type="match status" value="1"/>
</dbReference>
<dbReference type="Pfam" id="PF00782">
    <property type="entry name" value="DSPc"/>
    <property type="match status" value="1"/>
</dbReference>
<feature type="domain" description="Tyrosine specific protein phosphatases" evidence="8">
    <location>
        <begin position="115"/>
        <end position="167"/>
    </location>
</feature>
<reference evidence="9" key="1">
    <citation type="submission" date="2020-06" db="EMBL/GenBank/DDBJ databases">
        <authorList>
            <person name="Ji K."/>
            <person name="Li J."/>
        </authorList>
    </citation>
    <scope>NUCLEOTIDE SEQUENCE</scope>
    <source>
        <strain evidence="9">JKM2019</strain>
        <tissue evidence="9">Whole body</tissue>
    </source>
</reference>
<evidence type="ECO:0000256" key="5">
    <source>
        <dbReference type="ARBA" id="ARBA00048336"/>
    </source>
</evidence>
<dbReference type="SUPFAM" id="SSF52799">
    <property type="entry name" value="(Phosphotyrosine protein) phosphatases II"/>
    <property type="match status" value="1"/>
</dbReference>
<dbReference type="PROSITE" id="PS50056">
    <property type="entry name" value="TYR_PHOSPHATASE_2"/>
    <property type="match status" value="1"/>
</dbReference>
<dbReference type="GO" id="GO:0007165">
    <property type="term" value="P:signal transduction"/>
    <property type="evidence" value="ECO:0007669"/>
    <property type="project" value="TreeGrafter"/>
</dbReference>
<keyword evidence="3" id="KW-0904">Protein phosphatase</keyword>
<protein>
    <submittedName>
        <fullName evidence="9">Dual specificity protein phosphatase 22</fullName>
    </submittedName>
</protein>
<reference evidence="9" key="2">
    <citation type="journal article" date="2021" name="World Allergy Organ. J.">
        <title>Chromosome-level assembly of Dermatophagoides farinae genome and transcriptome reveals two novel allergens Der f 37 and Der f 39.</title>
        <authorList>
            <person name="Chen J."/>
            <person name="Cai Z."/>
            <person name="Fan D."/>
            <person name="Hu J."/>
            <person name="Hou Y."/>
            <person name="He Y."/>
            <person name="Zhang Z."/>
            <person name="Zhao Z."/>
            <person name="Gao P."/>
            <person name="Hu W."/>
            <person name="Sun J."/>
            <person name="Li J."/>
            <person name="Ji K."/>
        </authorList>
    </citation>
    <scope>NUCLEOTIDE SEQUENCE</scope>
    <source>
        <strain evidence="9">JKM2019</strain>
    </source>
</reference>
<evidence type="ECO:0000259" key="7">
    <source>
        <dbReference type="PROSITE" id="PS50054"/>
    </source>
</evidence>
<dbReference type="SMART" id="SM00195">
    <property type="entry name" value="DSPc"/>
    <property type="match status" value="1"/>
</dbReference>
<comment type="catalytic activity">
    <reaction evidence="5">
        <text>O-phospho-L-threonyl-[protein] + H2O = L-threonyl-[protein] + phosphate</text>
        <dbReference type="Rhea" id="RHEA:47004"/>
        <dbReference type="Rhea" id="RHEA-COMP:11060"/>
        <dbReference type="Rhea" id="RHEA-COMP:11605"/>
        <dbReference type="ChEBI" id="CHEBI:15377"/>
        <dbReference type="ChEBI" id="CHEBI:30013"/>
        <dbReference type="ChEBI" id="CHEBI:43474"/>
        <dbReference type="ChEBI" id="CHEBI:61977"/>
        <dbReference type="EC" id="3.1.3.16"/>
    </reaction>
</comment>
<evidence type="ECO:0000256" key="6">
    <source>
        <dbReference type="SAM" id="SignalP"/>
    </source>
</evidence>
<sequence>MYFIFGLILIPFNQCFRCTTRKLPASCVYSFSNLNDAMDRIIHGLYIGNIRAAKNHEQLKINSITHILSILDTENSHQIEGIKYLCICLADSPHQNIIKHIPKCNFFIHKARLTGGNVLIHCLAGISRSVTIAAAYLASVTKFNCNETLNLIRNIRQISAPNPGFYKQLLDFETYRLRQERNRIVMEYHFGLIANDEIEIQRLSSSHHPLTTSKQISDDGGLNE</sequence>
<dbReference type="Proteomes" id="UP000828236">
    <property type="component" value="Unassembled WGS sequence"/>
</dbReference>
<evidence type="ECO:0000256" key="1">
    <source>
        <dbReference type="ARBA" id="ARBA00008601"/>
    </source>
</evidence>
<keyword evidence="2" id="KW-0378">Hydrolase</keyword>